<protein>
    <submittedName>
        <fullName evidence="1">Uncharacterized protein</fullName>
    </submittedName>
</protein>
<sequence>MSNLPRAEKQNSGGKFTLVIWIRGESLLDKVCEGCGGLAGLPFRHLFLQESKSLSYYGAYMRDSYESVSIGVFCSQFL</sequence>
<gene>
    <name evidence="1" type="ORF">R1flu_013926</name>
</gene>
<dbReference type="EMBL" id="JBHFFA010000004">
    <property type="protein sequence ID" value="KAL2629240.1"/>
    <property type="molecule type" value="Genomic_DNA"/>
</dbReference>
<evidence type="ECO:0000313" key="1">
    <source>
        <dbReference type="EMBL" id="KAL2629240.1"/>
    </source>
</evidence>
<dbReference type="AlphaFoldDB" id="A0ABD1YEY7"/>
<proteinExistence type="predicted"/>
<comment type="caution">
    <text evidence="1">The sequence shown here is derived from an EMBL/GenBank/DDBJ whole genome shotgun (WGS) entry which is preliminary data.</text>
</comment>
<keyword evidence="2" id="KW-1185">Reference proteome</keyword>
<reference evidence="1 2" key="1">
    <citation type="submission" date="2024-09" db="EMBL/GenBank/DDBJ databases">
        <title>Chromosome-scale assembly of Riccia fluitans.</title>
        <authorList>
            <person name="Paukszto L."/>
            <person name="Sawicki J."/>
            <person name="Karawczyk K."/>
            <person name="Piernik-Szablinska J."/>
            <person name="Szczecinska M."/>
            <person name="Mazdziarz M."/>
        </authorList>
    </citation>
    <scope>NUCLEOTIDE SEQUENCE [LARGE SCALE GENOMIC DNA]</scope>
    <source>
        <strain evidence="1">Rf_01</strain>
        <tissue evidence="1">Aerial parts of the thallus</tissue>
    </source>
</reference>
<dbReference type="Proteomes" id="UP001605036">
    <property type="component" value="Unassembled WGS sequence"/>
</dbReference>
<name>A0ABD1YEY7_9MARC</name>
<evidence type="ECO:0000313" key="2">
    <source>
        <dbReference type="Proteomes" id="UP001605036"/>
    </source>
</evidence>
<accession>A0ABD1YEY7</accession>
<organism evidence="1 2">
    <name type="scientific">Riccia fluitans</name>
    <dbReference type="NCBI Taxonomy" id="41844"/>
    <lineage>
        <taxon>Eukaryota</taxon>
        <taxon>Viridiplantae</taxon>
        <taxon>Streptophyta</taxon>
        <taxon>Embryophyta</taxon>
        <taxon>Marchantiophyta</taxon>
        <taxon>Marchantiopsida</taxon>
        <taxon>Marchantiidae</taxon>
        <taxon>Marchantiales</taxon>
        <taxon>Ricciaceae</taxon>
        <taxon>Riccia</taxon>
    </lineage>
</organism>